<evidence type="ECO:0000256" key="2">
    <source>
        <dbReference type="ARBA" id="ARBA00022448"/>
    </source>
</evidence>
<comment type="similarity">
    <text evidence="1 5">Belongs to the V-ATPase H subunit family.</text>
</comment>
<dbReference type="SUPFAM" id="SSF48371">
    <property type="entry name" value="ARM repeat"/>
    <property type="match status" value="1"/>
</dbReference>
<dbReference type="Pfam" id="PF11698">
    <property type="entry name" value="V-ATPase_H_C"/>
    <property type="match status" value="1"/>
</dbReference>
<sequence length="459" mass="52401">MLFAQNLPETETSGITSVLVREDLVSDVTLTVISHPYLDDLLEKIRGEAVPWSDYKGAGLITEDEVAMIAHVENKSSEEISSAMSEHGIHYAAMYLSLIHKLARVDAIQKVLILIHDMIHDHDERIQLFHEASKGKEGFPFTPFHRALHINDEFITIQSSKILTMLICSSPKQDPNINEFFRNITFQLQSRQAHTVELNIQILNALFHIPPYRMIFWDTLHAMNSLVNVLKRGSSNPQKVYETLFAIWLLTFEKQISTHLNAKYDVIPTLIDIAKSAVKEKIIRIVVAIFKNFIQLAPKSNLSAMLVAKLLPFVEHLGTRKWSDQDMKDDIGFIQTELQGSFQSMTTFEVYASELETGKLEWSPPHKSENFWRENASRLDEEGHKLLKILARLLSSSSPLVLAIACHDLGQYVKYRPTEGKQLLQSIGAKQRIMKLMTHEDPDVRYYALSATQKYFAMV</sequence>
<dbReference type="RefSeq" id="XP_018294247.1">
    <property type="nucleotide sequence ID" value="XM_018429481.1"/>
</dbReference>
<dbReference type="InParanoid" id="A0A162PUU8"/>
<accession>A0A162PUU8</accession>
<name>A0A162PUU8_PHYB8</name>
<evidence type="ECO:0000259" key="6">
    <source>
        <dbReference type="Pfam" id="PF11698"/>
    </source>
</evidence>
<dbReference type="InterPro" id="IPR016024">
    <property type="entry name" value="ARM-type_fold"/>
</dbReference>
<organism evidence="7 8">
    <name type="scientific">Phycomyces blakesleeanus (strain ATCC 8743b / DSM 1359 / FGSC 10004 / NBRC 33097 / NRRL 1555)</name>
    <dbReference type="NCBI Taxonomy" id="763407"/>
    <lineage>
        <taxon>Eukaryota</taxon>
        <taxon>Fungi</taxon>
        <taxon>Fungi incertae sedis</taxon>
        <taxon>Mucoromycota</taxon>
        <taxon>Mucoromycotina</taxon>
        <taxon>Mucoromycetes</taxon>
        <taxon>Mucorales</taxon>
        <taxon>Phycomycetaceae</taxon>
        <taxon>Phycomyces</taxon>
    </lineage>
</organism>
<dbReference type="OrthoDB" id="10263554at2759"/>
<evidence type="ECO:0000256" key="4">
    <source>
        <dbReference type="ARBA" id="ARBA00023065"/>
    </source>
</evidence>
<evidence type="ECO:0000313" key="7">
    <source>
        <dbReference type="EMBL" id="OAD76207.1"/>
    </source>
</evidence>
<dbReference type="AlphaFoldDB" id="A0A162PUU8"/>
<dbReference type="Pfam" id="PF03224">
    <property type="entry name" value="V-ATPase_H_N"/>
    <property type="match status" value="1"/>
</dbReference>
<evidence type="ECO:0000313" key="8">
    <source>
        <dbReference type="Proteomes" id="UP000077315"/>
    </source>
</evidence>
<dbReference type="Proteomes" id="UP000077315">
    <property type="component" value="Unassembled WGS sequence"/>
</dbReference>
<protein>
    <recommendedName>
        <fullName evidence="5">V-type proton ATPase subunit H</fullName>
    </recommendedName>
</protein>
<keyword evidence="3 5" id="KW-0375">Hydrogen ion transport</keyword>
<dbReference type="InterPro" id="IPR011987">
    <property type="entry name" value="ATPase_V1-cplx_hsu_C"/>
</dbReference>
<dbReference type="VEuPathDB" id="FungiDB:PHYBLDRAFT_132260"/>
<dbReference type="PANTHER" id="PTHR10698:SF0">
    <property type="entry name" value="V-TYPE PROTON ATPASE SUBUNIT H"/>
    <property type="match status" value="1"/>
</dbReference>
<gene>
    <name evidence="7" type="ORF">PHYBLDRAFT_132260</name>
</gene>
<dbReference type="GO" id="GO:0046961">
    <property type="term" value="F:proton-transporting ATPase activity, rotational mechanism"/>
    <property type="evidence" value="ECO:0007669"/>
    <property type="project" value="UniProtKB-UniRule"/>
</dbReference>
<dbReference type="InterPro" id="IPR004908">
    <property type="entry name" value="ATPase_V1-cplx_hsu"/>
</dbReference>
<dbReference type="PANTHER" id="PTHR10698">
    <property type="entry name" value="V-TYPE PROTON ATPASE SUBUNIT H"/>
    <property type="match status" value="1"/>
</dbReference>
<feature type="domain" description="ATPase V1 complex subunit H C-terminal" evidence="6">
    <location>
        <begin position="345"/>
        <end position="456"/>
    </location>
</feature>
<dbReference type="FunCoup" id="A0A162PUU8">
    <property type="interactions" value="611"/>
</dbReference>
<dbReference type="GO" id="GO:0000329">
    <property type="term" value="C:fungal-type vacuole membrane"/>
    <property type="evidence" value="ECO:0007669"/>
    <property type="project" value="TreeGrafter"/>
</dbReference>
<keyword evidence="4 5" id="KW-0406">Ion transport</keyword>
<evidence type="ECO:0000256" key="1">
    <source>
        <dbReference type="ARBA" id="ARBA00008613"/>
    </source>
</evidence>
<evidence type="ECO:0000256" key="5">
    <source>
        <dbReference type="PIRNR" id="PIRNR032184"/>
    </source>
</evidence>
<dbReference type="Gene3D" id="1.25.10.10">
    <property type="entry name" value="Leucine-rich Repeat Variant"/>
    <property type="match status" value="1"/>
</dbReference>
<dbReference type="PIRSF" id="PIRSF032184">
    <property type="entry name" value="ATPase_V1_H"/>
    <property type="match status" value="1"/>
</dbReference>
<keyword evidence="8" id="KW-1185">Reference proteome</keyword>
<dbReference type="InterPro" id="IPR011989">
    <property type="entry name" value="ARM-like"/>
</dbReference>
<dbReference type="GO" id="GO:0000221">
    <property type="term" value="C:vacuolar proton-transporting V-type ATPase, V1 domain"/>
    <property type="evidence" value="ECO:0007669"/>
    <property type="project" value="UniProtKB-UniRule"/>
</dbReference>
<reference evidence="8" key="1">
    <citation type="submission" date="2015-06" db="EMBL/GenBank/DDBJ databases">
        <title>Expansion of signal transduction pathways in fungi by whole-genome duplication.</title>
        <authorList>
            <consortium name="DOE Joint Genome Institute"/>
            <person name="Corrochano L.M."/>
            <person name="Kuo A."/>
            <person name="Marcet-Houben M."/>
            <person name="Polaino S."/>
            <person name="Salamov A."/>
            <person name="Villalobos J.M."/>
            <person name="Alvarez M.I."/>
            <person name="Avalos J."/>
            <person name="Benito E.P."/>
            <person name="Benoit I."/>
            <person name="Burger G."/>
            <person name="Camino L.P."/>
            <person name="Canovas D."/>
            <person name="Cerda-Olmedo E."/>
            <person name="Cheng J.-F."/>
            <person name="Dominguez A."/>
            <person name="Elias M."/>
            <person name="Eslava A.P."/>
            <person name="Glaser F."/>
            <person name="Grimwood J."/>
            <person name="Gutierrez G."/>
            <person name="Heitman J."/>
            <person name="Henrissat B."/>
            <person name="Iturriaga E.A."/>
            <person name="Lang B.F."/>
            <person name="Lavin J.L."/>
            <person name="Lee S."/>
            <person name="Li W."/>
            <person name="Lindquist E."/>
            <person name="Lopez-Garcia S."/>
            <person name="Luque E.M."/>
            <person name="Marcos A.T."/>
            <person name="Martin J."/>
            <person name="McCluskey K."/>
            <person name="Medina H.R."/>
            <person name="Miralles-Duran A."/>
            <person name="Miyazaki A."/>
            <person name="Munoz-Torres E."/>
            <person name="Oguiza J.A."/>
            <person name="Ohm R."/>
            <person name="Olmedo M."/>
            <person name="Orejas M."/>
            <person name="Ortiz-Castellanos L."/>
            <person name="Pisabarro A.G."/>
            <person name="Rodriguez-Romero J."/>
            <person name="Ruiz-Herrera J."/>
            <person name="Ruiz-Vazquez R."/>
            <person name="Sanz C."/>
            <person name="Schackwitz W."/>
            <person name="Schmutz J."/>
            <person name="Shahriari M."/>
            <person name="Shelest E."/>
            <person name="Silva-Franco F."/>
            <person name="Soanes D."/>
            <person name="Syed K."/>
            <person name="Tagua V.G."/>
            <person name="Talbot N.J."/>
            <person name="Thon M."/>
            <person name="De vries R.P."/>
            <person name="Wiebenga A."/>
            <person name="Yadav J.S."/>
            <person name="Braun E.L."/>
            <person name="Baker S."/>
            <person name="Garre V."/>
            <person name="Horwitz B."/>
            <person name="Torres-Martinez S."/>
            <person name="Idnurm A."/>
            <person name="Herrera-Estrella A."/>
            <person name="Gabaldon T."/>
            <person name="Grigoriev I.V."/>
        </authorList>
    </citation>
    <scope>NUCLEOTIDE SEQUENCE [LARGE SCALE GENOMIC DNA]</scope>
    <source>
        <strain evidence="8">NRRL 1555(-)</strain>
    </source>
</reference>
<comment type="function">
    <text evidence="5">Subunit of the V1 complex of vacuolar(H+)-ATPase (V-ATPase), a multisubunit enzyme composed of a peripheral complex (V1) that hydrolyzes ATP and a membrane integral complex (V0) that translocates protons. V-ATPase is responsible for acidifying and maintaining the pH of intracellular compartments.</text>
</comment>
<dbReference type="Gene3D" id="1.25.40.150">
    <property type="entry name" value="V-type ATPase, subunit H, C-terminal domain"/>
    <property type="match status" value="1"/>
</dbReference>
<proteinExistence type="inferred from homology"/>
<dbReference type="GeneID" id="28990387"/>
<dbReference type="InterPro" id="IPR038497">
    <property type="entry name" value="ATPase_V1-cplx_hsu_C_sf"/>
</dbReference>
<comment type="subunit">
    <text evidence="5">V-ATPase is a heteromultimeric enzyme made up of two complexes: the ATP-hydrolytic V1 complex and the proton translocation V0 complex.</text>
</comment>
<dbReference type="EMBL" id="KV440976">
    <property type="protein sequence ID" value="OAD76207.1"/>
    <property type="molecule type" value="Genomic_DNA"/>
</dbReference>
<dbReference type="STRING" id="763407.A0A162PUU8"/>
<keyword evidence="2 5" id="KW-0813">Transport</keyword>
<evidence type="ECO:0000256" key="3">
    <source>
        <dbReference type="ARBA" id="ARBA00022781"/>
    </source>
</evidence>